<feature type="transmembrane region" description="Helical" evidence="1">
    <location>
        <begin position="18"/>
        <end position="36"/>
    </location>
</feature>
<evidence type="ECO:0000313" key="2">
    <source>
        <dbReference type="Proteomes" id="UP000035642"/>
    </source>
</evidence>
<organism evidence="2 3">
    <name type="scientific">Angiostrongylus cantonensis</name>
    <name type="common">Rat lungworm</name>
    <dbReference type="NCBI Taxonomy" id="6313"/>
    <lineage>
        <taxon>Eukaryota</taxon>
        <taxon>Metazoa</taxon>
        <taxon>Ecdysozoa</taxon>
        <taxon>Nematoda</taxon>
        <taxon>Chromadorea</taxon>
        <taxon>Rhabditida</taxon>
        <taxon>Rhabditina</taxon>
        <taxon>Rhabditomorpha</taxon>
        <taxon>Strongyloidea</taxon>
        <taxon>Metastrongylidae</taxon>
        <taxon>Angiostrongylus</taxon>
    </lineage>
</organism>
<proteinExistence type="predicted"/>
<dbReference type="WBParaSite" id="ACAC_0000459001-mRNA-1">
    <property type="protein sequence ID" value="ACAC_0000459001-mRNA-1"/>
    <property type="gene ID" value="ACAC_0000459001"/>
</dbReference>
<keyword evidence="2" id="KW-1185">Reference proteome</keyword>
<keyword evidence="1" id="KW-0812">Transmembrane</keyword>
<reference evidence="3" key="2">
    <citation type="submission" date="2017-02" db="UniProtKB">
        <authorList>
            <consortium name="WormBaseParasite"/>
        </authorList>
    </citation>
    <scope>IDENTIFICATION</scope>
</reference>
<evidence type="ECO:0000313" key="3">
    <source>
        <dbReference type="WBParaSite" id="ACAC_0000459001-mRNA-1"/>
    </source>
</evidence>
<sequence>MTTAECSAPFLTNPYVNMGMYVIYYWTTLVAMLILYKVGLQALYFVEGACGAVVGGALQHTREIDSRAYGPPSIPSLQGQQINARLV</sequence>
<dbReference type="STRING" id="6313.A0A0K0D3E5"/>
<accession>A0A0K0D3E5</accession>
<name>A0A0K0D3E5_ANGCA</name>
<keyword evidence="1" id="KW-0472">Membrane</keyword>
<protein>
    <submittedName>
        <fullName evidence="3">Copper transporter</fullName>
    </submittedName>
</protein>
<keyword evidence="1" id="KW-1133">Transmembrane helix</keyword>
<dbReference type="AlphaFoldDB" id="A0A0K0D3E5"/>
<reference evidence="2" key="1">
    <citation type="submission" date="2012-09" db="EMBL/GenBank/DDBJ databases">
        <authorList>
            <person name="Martin A.A."/>
        </authorList>
    </citation>
    <scope>NUCLEOTIDE SEQUENCE</scope>
</reference>
<evidence type="ECO:0000256" key="1">
    <source>
        <dbReference type="SAM" id="Phobius"/>
    </source>
</evidence>
<dbReference type="Proteomes" id="UP000035642">
    <property type="component" value="Unassembled WGS sequence"/>
</dbReference>